<dbReference type="AlphaFoldDB" id="A0A024UPW5"/>
<dbReference type="RefSeq" id="XP_008863776.1">
    <property type="nucleotide sequence ID" value="XM_008865554.1"/>
</dbReference>
<dbReference type="OrthoDB" id="168334at2759"/>
<feature type="compositionally biased region" description="Polar residues" evidence="1">
    <location>
        <begin position="147"/>
        <end position="160"/>
    </location>
</feature>
<accession>A0A024UPW5</accession>
<dbReference type="EMBL" id="KI913954">
    <property type="protein sequence ID" value="ETW07683.1"/>
    <property type="molecule type" value="Genomic_DNA"/>
</dbReference>
<name>A0A024UPW5_9STRA</name>
<feature type="compositionally biased region" description="Polar residues" evidence="1">
    <location>
        <begin position="437"/>
        <end position="447"/>
    </location>
</feature>
<feature type="region of interest" description="Disordered" evidence="1">
    <location>
        <begin position="611"/>
        <end position="658"/>
    </location>
</feature>
<feature type="region of interest" description="Disordered" evidence="1">
    <location>
        <begin position="1"/>
        <end position="170"/>
    </location>
</feature>
<dbReference type="GeneID" id="20079190"/>
<feature type="compositionally biased region" description="Polar residues" evidence="1">
    <location>
        <begin position="85"/>
        <end position="95"/>
    </location>
</feature>
<feature type="region of interest" description="Disordered" evidence="1">
    <location>
        <begin position="415"/>
        <end position="485"/>
    </location>
</feature>
<feature type="compositionally biased region" description="Low complexity" evidence="1">
    <location>
        <begin position="743"/>
        <end position="762"/>
    </location>
</feature>
<protein>
    <submittedName>
        <fullName evidence="2">Uncharacterized protein</fullName>
    </submittedName>
</protein>
<reference evidence="2" key="1">
    <citation type="submission" date="2013-12" db="EMBL/GenBank/DDBJ databases">
        <title>The Genome Sequence of Aphanomyces invadans NJM9701.</title>
        <authorList>
            <consortium name="The Broad Institute Genomics Platform"/>
            <person name="Russ C."/>
            <person name="Tyler B."/>
            <person name="van West P."/>
            <person name="Dieguez-Uribeondo J."/>
            <person name="Young S.K."/>
            <person name="Zeng Q."/>
            <person name="Gargeya S."/>
            <person name="Fitzgerald M."/>
            <person name="Abouelleil A."/>
            <person name="Alvarado L."/>
            <person name="Chapman S.B."/>
            <person name="Gainer-Dewar J."/>
            <person name="Goldberg J."/>
            <person name="Griggs A."/>
            <person name="Gujja S."/>
            <person name="Hansen M."/>
            <person name="Howarth C."/>
            <person name="Imamovic A."/>
            <person name="Ireland A."/>
            <person name="Larimer J."/>
            <person name="McCowan C."/>
            <person name="Murphy C."/>
            <person name="Pearson M."/>
            <person name="Poon T.W."/>
            <person name="Priest M."/>
            <person name="Roberts A."/>
            <person name="Saif S."/>
            <person name="Shea T."/>
            <person name="Sykes S."/>
            <person name="Wortman J."/>
            <person name="Nusbaum C."/>
            <person name="Birren B."/>
        </authorList>
    </citation>
    <scope>NUCLEOTIDE SEQUENCE [LARGE SCALE GENOMIC DNA]</scope>
    <source>
        <strain evidence="2">NJM9701</strain>
    </source>
</reference>
<feature type="region of interest" description="Disordered" evidence="1">
    <location>
        <begin position="673"/>
        <end position="815"/>
    </location>
</feature>
<feature type="compositionally biased region" description="Low complexity" evidence="1">
    <location>
        <begin position="96"/>
        <end position="118"/>
    </location>
</feature>
<feature type="compositionally biased region" description="Low complexity" evidence="1">
    <location>
        <begin position="452"/>
        <end position="464"/>
    </location>
</feature>
<evidence type="ECO:0000313" key="2">
    <source>
        <dbReference type="EMBL" id="ETW07683.1"/>
    </source>
</evidence>
<feature type="compositionally biased region" description="Low complexity" evidence="1">
    <location>
        <begin position="130"/>
        <end position="146"/>
    </location>
</feature>
<organism evidence="2">
    <name type="scientific">Aphanomyces invadans</name>
    <dbReference type="NCBI Taxonomy" id="157072"/>
    <lineage>
        <taxon>Eukaryota</taxon>
        <taxon>Sar</taxon>
        <taxon>Stramenopiles</taxon>
        <taxon>Oomycota</taxon>
        <taxon>Saprolegniomycetes</taxon>
        <taxon>Saprolegniales</taxon>
        <taxon>Verrucalvaceae</taxon>
        <taxon>Aphanomyces</taxon>
    </lineage>
</organism>
<feature type="compositionally biased region" description="Low complexity" evidence="1">
    <location>
        <begin position="59"/>
        <end position="84"/>
    </location>
</feature>
<feature type="compositionally biased region" description="Polar residues" evidence="1">
    <location>
        <begin position="686"/>
        <end position="698"/>
    </location>
</feature>
<feature type="compositionally biased region" description="Pro residues" evidence="1">
    <location>
        <begin position="643"/>
        <end position="652"/>
    </location>
</feature>
<evidence type="ECO:0000256" key="1">
    <source>
        <dbReference type="SAM" id="MobiDB-lite"/>
    </source>
</evidence>
<feature type="compositionally biased region" description="Polar residues" evidence="1">
    <location>
        <begin position="1"/>
        <end position="12"/>
    </location>
</feature>
<feature type="compositionally biased region" description="Acidic residues" evidence="1">
    <location>
        <begin position="701"/>
        <end position="723"/>
    </location>
</feature>
<feature type="compositionally biased region" description="Low complexity" evidence="1">
    <location>
        <begin position="615"/>
        <end position="633"/>
    </location>
</feature>
<gene>
    <name evidence="2" type="ORF">H310_02140</name>
</gene>
<feature type="region of interest" description="Disordered" evidence="1">
    <location>
        <begin position="235"/>
        <end position="258"/>
    </location>
</feature>
<dbReference type="STRING" id="157072.A0A024UPW5"/>
<feature type="compositionally biased region" description="Low complexity" evidence="1">
    <location>
        <begin position="779"/>
        <end position="793"/>
    </location>
</feature>
<sequence length="815" mass="85539">MPEATVMQSAVQSAVGGPLAKKARVRAPPKSAVPKVAPPPKVVTPSAKPDSITPKSKRPPAATTTAAKKRQAAQAASTSNTSVSPGMSTNPSNNPSTGATNTFSSSASSTAGSHMHAGGNPGLQRSYSGASLSATPTQSSAASAGTNNGHATSGPSSSGPVDTVPYPDPTMRRTTMQALYMRYKQLHGNKIDDTTLQRMAARTEHQIATTSTNREEYTINAQNEMSRIDISQRMYTPPHSDGTTNATKPGGMAPSLTPTAANSFAHQQQQHMLQRQLSQNSAGFGDNSNMQQVLQQQMLANAGGNPFQHAAAPGNLSYQEFSQRMHFQPMDKLVEIMWNQRLMIFQLQQENAALKKQCASFQQIVMSMNMSSMQHNGYNGAPGLMQPQHAASFFGQPTVPSQPPMKGASVFGPTTPTGGYSMASHAPQPHMDPKGQLSRQTSMTNGATAFGTPQQPQQVSTPQPGYGASTPGAAQPTGATPSMGAANTGAAPVAMTPAMSAAYWAKVQELRTKYYDQLKQAYHILCMAAQSGSRQTSKAESMKQNIHYAMVVINEAEGAPPRDPNVLQAIETFIVDSIVPLVRKVHEVSQQQQHLQKQATAGPGEFTKQLTDAMAHQQQHQHQQPSPSSHAAPTPLQQDQAPPAKPTQPSQPPQVQAEVPPVVAPAPSAPVAAAPAVVRQPPPSADSSTKENQAQLTNMDVFDDFQGLDDLDKLEDDDDDESSAMDVDTTLPKAPEAAGVQLAAPTPATTTGAGAPVEVTTGESSTSDSAPSVAENPVSDAPSTASTSSSTSSSPPPPTSPKDDSASSKRPHSAI</sequence>
<proteinExistence type="predicted"/>
<dbReference type="VEuPathDB" id="FungiDB:H310_02140"/>